<dbReference type="Pfam" id="PF00069">
    <property type="entry name" value="Pkinase"/>
    <property type="match status" value="1"/>
</dbReference>
<dbReference type="SUPFAM" id="SSF51110">
    <property type="entry name" value="alpha-D-mannose-specific plant lectins"/>
    <property type="match status" value="1"/>
</dbReference>
<comment type="subcellular location">
    <subcellularLocation>
        <location evidence="1">Cell membrane</location>
        <topology evidence="1">Single-pass type I membrane protein</topology>
    </subcellularLocation>
</comment>
<dbReference type="CDD" id="cd00028">
    <property type="entry name" value="B_lectin"/>
    <property type="match status" value="1"/>
</dbReference>
<dbReference type="Proteomes" id="UP000006882">
    <property type="component" value="Chromosome G3"/>
</dbReference>
<keyword evidence="13 21" id="KW-0472">Membrane</keyword>
<evidence type="ECO:0000259" key="24">
    <source>
        <dbReference type="PROSITE" id="PS50927"/>
    </source>
</evidence>
<evidence type="ECO:0000256" key="9">
    <source>
        <dbReference type="ARBA" id="ARBA00022741"/>
    </source>
</evidence>
<dbReference type="GO" id="GO:0048544">
    <property type="term" value="P:recognition of pollen"/>
    <property type="evidence" value="ECO:0007669"/>
    <property type="project" value="InterPro"/>
</dbReference>
<evidence type="ECO:0000256" key="16">
    <source>
        <dbReference type="ARBA" id="ARBA00023180"/>
    </source>
</evidence>
<evidence type="ECO:0000256" key="15">
    <source>
        <dbReference type="ARBA" id="ARBA00023170"/>
    </source>
</evidence>
<dbReference type="FunFam" id="1.10.510.10:FF:000384">
    <property type="entry name" value="G-type lectin S-receptor-like serine/threonine-protein kinase"/>
    <property type="match status" value="1"/>
</dbReference>
<gene>
    <name evidence="26" type="ORF">PRUPE_3G141400</name>
</gene>
<dbReference type="Gene3D" id="2.90.10.10">
    <property type="entry name" value="Bulb-type lectin domain"/>
    <property type="match status" value="1"/>
</dbReference>
<dbReference type="PROSITE" id="PS00107">
    <property type="entry name" value="PROTEIN_KINASE_ATP"/>
    <property type="match status" value="1"/>
</dbReference>
<dbReference type="PROSITE" id="PS50927">
    <property type="entry name" value="BULB_LECTIN"/>
    <property type="match status" value="1"/>
</dbReference>
<evidence type="ECO:0000256" key="11">
    <source>
        <dbReference type="ARBA" id="ARBA00022840"/>
    </source>
</evidence>
<protein>
    <recommendedName>
        <fullName evidence="19">Receptor-like serine/threonine-protein kinase</fullName>
        <ecNumber evidence="19">2.7.11.1</ecNumber>
    </recommendedName>
</protein>
<dbReference type="PROSITE" id="PS00108">
    <property type="entry name" value="PROTEIN_KINASE_ST"/>
    <property type="match status" value="1"/>
</dbReference>
<dbReference type="SMART" id="SM00108">
    <property type="entry name" value="B_lectin"/>
    <property type="match status" value="1"/>
</dbReference>
<evidence type="ECO:0000256" key="17">
    <source>
        <dbReference type="ARBA" id="ARBA00047899"/>
    </source>
</evidence>
<evidence type="ECO:0000256" key="18">
    <source>
        <dbReference type="ARBA" id="ARBA00048679"/>
    </source>
</evidence>
<dbReference type="GO" id="GO:0106310">
    <property type="term" value="F:protein serine kinase activity"/>
    <property type="evidence" value="ECO:0007669"/>
    <property type="project" value="RHEA"/>
</dbReference>
<dbReference type="PROSITE" id="PS50948">
    <property type="entry name" value="PAN"/>
    <property type="match status" value="1"/>
</dbReference>
<dbReference type="Pfam" id="PF08276">
    <property type="entry name" value="PAN_2"/>
    <property type="match status" value="1"/>
</dbReference>
<keyword evidence="2" id="KW-1003">Cell membrane</keyword>
<evidence type="ECO:0000256" key="22">
    <source>
        <dbReference type="SAM" id="SignalP"/>
    </source>
</evidence>
<evidence type="ECO:0000259" key="23">
    <source>
        <dbReference type="PROSITE" id="PS50011"/>
    </source>
</evidence>
<evidence type="ECO:0000256" key="5">
    <source>
        <dbReference type="ARBA" id="ARBA00022679"/>
    </source>
</evidence>
<dbReference type="CDD" id="cd14066">
    <property type="entry name" value="STKc_IRAK"/>
    <property type="match status" value="1"/>
</dbReference>
<keyword evidence="5 19" id="KW-0808">Transferase</keyword>
<dbReference type="Pfam" id="PF01453">
    <property type="entry name" value="B_lectin"/>
    <property type="match status" value="1"/>
</dbReference>
<feature type="domain" description="Bulb-type lectin" evidence="24">
    <location>
        <begin position="30"/>
        <end position="153"/>
    </location>
</feature>
<evidence type="ECO:0000259" key="25">
    <source>
        <dbReference type="PROSITE" id="PS50948"/>
    </source>
</evidence>
<keyword evidence="3 19" id="KW-0723">Serine/threonine-protein kinase</keyword>
<dbReference type="InterPro" id="IPR011009">
    <property type="entry name" value="Kinase-like_dom_sf"/>
</dbReference>
<comment type="catalytic activity">
    <reaction evidence="18 19">
        <text>L-seryl-[protein] + ATP = O-phospho-L-seryl-[protein] + ADP + H(+)</text>
        <dbReference type="Rhea" id="RHEA:17989"/>
        <dbReference type="Rhea" id="RHEA-COMP:9863"/>
        <dbReference type="Rhea" id="RHEA-COMP:11604"/>
        <dbReference type="ChEBI" id="CHEBI:15378"/>
        <dbReference type="ChEBI" id="CHEBI:29999"/>
        <dbReference type="ChEBI" id="CHEBI:30616"/>
        <dbReference type="ChEBI" id="CHEBI:83421"/>
        <dbReference type="ChEBI" id="CHEBI:456216"/>
        <dbReference type="EC" id="2.7.11.1"/>
    </reaction>
</comment>
<dbReference type="Pfam" id="PF00954">
    <property type="entry name" value="S_locus_glycop"/>
    <property type="match status" value="1"/>
</dbReference>
<dbReference type="SUPFAM" id="SSF57414">
    <property type="entry name" value="Hairpin loop containing domain-like"/>
    <property type="match status" value="1"/>
</dbReference>
<evidence type="ECO:0000256" key="12">
    <source>
        <dbReference type="ARBA" id="ARBA00022989"/>
    </source>
</evidence>
<dbReference type="PIRSF" id="PIRSF000641">
    <property type="entry name" value="SRK"/>
    <property type="match status" value="1"/>
</dbReference>
<evidence type="ECO:0000256" key="20">
    <source>
        <dbReference type="PROSITE-ProRule" id="PRU10141"/>
    </source>
</evidence>
<feature type="signal peptide" evidence="22">
    <location>
        <begin position="1"/>
        <end position="29"/>
    </location>
</feature>
<accession>A0A251Q190</accession>
<evidence type="ECO:0000256" key="13">
    <source>
        <dbReference type="ARBA" id="ARBA00023136"/>
    </source>
</evidence>
<feature type="chain" id="PRO_5011993003" description="Receptor-like serine/threonine-protein kinase" evidence="22">
    <location>
        <begin position="30"/>
        <end position="802"/>
    </location>
</feature>
<feature type="transmembrane region" description="Helical" evidence="21">
    <location>
        <begin position="444"/>
        <end position="465"/>
    </location>
</feature>
<dbReference type="InterPro" id="IPR000719">
    <property type="entry name" value="Prot_kinase_dom"/>
</dbReference>
<evidence type="ECO:0000256" key="3">
    <source>
        <dbReference type="ARBA" id="ARBA00022527"/>
    </source>
</evidence>
<dbReference type="GO" id="GO:0005886">
    <property type="term" value="C:plasma membrane"/>
    <property type="evidence" value="ECO:0007669"/>
    <property type="project" value="UniProtKB-SubCell"/>
</dbReference>
<dbReference type="InterPro" id="IPR036426">
    <property type="entry name" value="Bulb-type_lectin_dom_sf"/>
</dbReference>
<dbReference type="InterPro" id="IPR001480">
    <property type="entry name" value="Bulb-type_lectin_dom"/>
</dbReference>
<evidence type="ECO:0000256" key="10">
    <source>
        <dbReference type="ARBA" id="ARBA00022777"/>
    </source>
</evidence>
<dbReference type="AlphaFoldDB" id="A0A251Q190"/>
<evidence type="ECO:0000256" key="2">
    <source>
        <dbReference type="ARBA" id="ARBA00022475"/>
    </source>
</evidence>
<comment type="similarity">
    <text evidence="19">Belongs to the protein kinase superfamily. Ser/Thr protein kinase family.</text>
</comment>
<keyword evidence="8" id="KW-0430">Lectin</keyword>
<keyword evidence="15" id="KW-0675">Receptor</keyword>
<keyword evidence="27" id="KW-1185">Reference proteome</keyword>
<dbReference type="Gene3D" id="3.30.200.20">
    <property type="entry name" value="Phosphorylase Kinase, domain 1"/>
    <property type="match status" value="1"/>
</dbReference>
<dbReference type="GO" id="GO:0005524">
    <property type="term" value="F:ATP binding"/>
    <property type="evidence" value="ECO:0007669"/>
    <property type="project" value="UniProtKB-UniRule"/>
</dbReference>
<dbReference type="SUPFAM" id="SSF56112">
    <property type="entry name" value="Protein kinase-like (PK-like)"/>
    <property type="match status" value="1"/>
</dbReference>
<feature type="domain" description="Apple" evidence="25">
    <location>
        <begin position="346"/>
        <end position="424"/>
    </location>
</feature>
<dbReference type="PROSITE" id="PS50011">
    <property type="entry name" value="PROTEIN_KINASE_DOM"/>
    <property type="match status" value="1"/>
</dbReference>
<dbReference type="SMART" id="SM00220">
    <property type="entry name" value="S_TKc"/>
    <property type="match status" value="1"/>
</dbReference>
<organism evidence="26 27">
    <name type="scientific">Prunus persica</name>
    <name type="common">Peach</name>
    <name type="synonym">Amygdalus persica</name>
    <dbReference type="NCBI Taxonomy" id="3760"/>
    <lineage>
        <taxon>Eukaryota</taxon>
        <taxon>Viridiplantae</taxon>
        <taxon>Streptophyta</taxon>
        <taxon>Embryophyta</taxon>
        <taxon>Tracheophyta</taxon>
        <taxon>Spermatophyta</taxon>
        <taxon>Magnoliopsida</taxon>
        <taxon>eudicotyledons</taxon>
        <taxon>Gunneridae</taxon>
        <taxon>Pentapetalae</taxon>
        <taxon>rosids</taxon>
        <taxon>fabids</taxon>
        <taxon>Rosales</taxon>
        <taxon>Rosaceae</taxon>
        <taxon>Amygdaloideae</taxon>
        <taxon>Amygdaleae</taxon>
        <taxon>Prunus</taxon>
    </lineage>
</organism>
<evidence type="ECO:0000256" key="6">
    <source>
        <dbReference type="ARBA" id="ARBA00022692"/>
    </source>
</evidence>
<dbReference type="InterPro" id="IPR000858">
    <property type="entry name" value="S_locus_glycoprot_dom"/>
</dbReference>
<evidence type="ECO:0000313" key="27">
    <source>
        <dbReference type="Proteomes" id="UP000006882"/>
    </source>
</evidence>
<keyword evidence="16" id="KW-0325">Glycoprotein</keyword>
<keyword evidence="14" id="KW-1015">Disulfide bond</keyword>
<comment type="catalytic activity">
    <reaction evidence="17 19">
        <text>L-threonyl-[protein] + ATP = O-phospho-L-threonyl-[protein] + ADP + H(+)</text>
        <dbReference type="Rhea" id="RHEA:46608"/>
        <dbReference type="Rhea" id="RHEA-COMP:11060"/>
        <dbReference type="Rhea" id="RHEA-COMP:11605"/>
        <dbReference type="ChEBI" id="CHEBI:15378"/>
        <dbReference type="ChEBI" id="CHEBI:30013"/>
        <dbReference type="ChEBI" id="CHEBI:30616"/>
        <dbReference type="ChEBI" id="CHEBI:61977"/>
        <dbReference type="ChEBI" id="CHEBI:456216"/>
        <dbReference type="EC" id="2.7.11.1"/>
    </reaction>
</comment>
<dbReference type="FunFam" id="3.30.200.20:FF:000370">
    <property type="entry name" value="Receptor-like protein kinase 4"/>
    <property type="match status" value="1"/>
</dbReference>
<feature type="binding site" evidence="20">
    <location>
        <position position="522"/>
    </location>
    <ligand>
        <name>ATP</name>
        <dbReference type="ChEBI" id="CHEBI:30616"/>
    </ligand>
</feature>
<dbReference type="PANTHER" id="PTHR47974">
    <property type="entry name" value="OS07G0415500 PROTEIN"/>
    <property type="match status" value="1"/>
</dbReference>
<reference evidence="26 27" key="1">
    <citation type="journal article" date="2013" name="Nat. Genet.">
        <title>The high-quality draft genome of peach (Prunus persica) identifies unique patterns of genetic diversity, domestication and genome evolution.</title>
        <authorList>
            <consortium name="International Peach Genome Initiative"/>
            <person name="Verde I."/>
            <person name="Abbott A.G."/>
            <person name="Scalabrin S."/>
            <person name="Jung S."/>
            <person name="Shu S."/>
            <person name="Marroni F."/>
            <person name="Zhebentyayeva T."/>
            <person name="Dettori M.T."/>
            <person name="Grimwood J."/>
            <person name="Cattonaro F."/>
            <person name="Zuccolo A."/>
            <person name="Rossini L."/>
            <person name="Jenkins J."/>
            <person name="Vendramin E."/>
            <person name="Meisel L.A."/>
            <person name="Decroocq V."/>
            <person name="Sosinski B."/>
            <person name="Prochnik S."/>
            <person name="Mitros T."/>
            <person name="Policriti A."/>
            <person name="Cipriani G."/>
            <person name="Dondini L."/>
            <person name="Ficklin S."/>
            <person name="Goodstein D.M."/>
            <person name="Xuan P."/>
            <person name="Del Fabbro C."/>
            <person name="Aramini V."/>
            <person name="Copetti D."/>
            <person name="Gonzalez S."/>
            <person name="Horner D.S."/>
            <person name="Falchi R."/>
            <person name="Lucas S."/>
            <person name="Mica E."/>
            <person name="Maldonado J."/>
            <person name="Lazzari B."/>
            <person name="Bielenberg D."/>
            <person name="Pirona R."/>
            <person name="Miculan M."/>
            <person name="Barakat A."/>
            <person name="Testolin R."/>
            <person name="Stella A."/>
            <person name="Tartarini S."/>
            <person name="Tonutti P."/>
            <person name="Arus P."/>
            <person name="Orellana A."/>
            <person name="Wells C."/>
            <person name="Main D."/>
            <person name="Vizzotto G."/>
            <person name="Silva H."/>
            <person name="Salamini F."/>
            <person name="Schmutz J."/>
            <person name="Morgante M."/>
            <person name="Rokhsar D.S."/>
        </authorList>
    </citation>
    <scope>NUCLEOTIDE SEQUENCE [LARGE SCALE GENOMIC DNA]</scope>
    <source>
        <strain evidence="27">cv. Nemared</strain>
    </source>
</reference>
<dbReference type="InterPro" id="IPR003609">
    <property type="entry name" value="Pan_app"/>
</dbReference>
<evidence type="ECO:0000256" key="7">
    <source>
        <dbReference type="ARBA" id="ARBA00022729"/>
    </source>
</evidence>
<dbReference type="EC" id="2.7.11.1" evidence="19"/>
<keyword evidence="12 21" id="KW-1133">Transmembrane helix</keyword>
<keyword evidence="4" id="KW-0597">Phosphoprotein</keyword>
<evidence type="ECO:0000313" key="26">
    <source>
        <dbReference type="EMBL" id="ONI17160.1"/>
    </source>
</evidence>
<evidence type="ECO:0000256" key="19">
    <source>
        <dbReference type="PIRNR" id="PIRNR000641"/>
    </source>
</evidence>
<dbReference type="EMBL" id="CM007653">
    <property type="protein sequence ID" value="ONI17160.1"/>
    <property type="molecule type" value="Genomic_DNA"/>
</dbReference>
<dbReference type="InterPro" id="IPR008271">
    <property type="entry name" value="Ser/Thr_kinase_AS"/>
</dbReference>
<keyword evidence="10 19" id="KW-0418">Kinase</keyword>
<sequence>MKFTCRNNFIYKPVLLLLCLTFDACISMATHVISAGQSLSGNQTITSPSGIFELGFFTPGNSQNYYIGIWYKKLSPQTVVWVANRNQPVSDTSSSTLQLFQNGNLTLLVQSKTEIWSTHSMSTVSHSTVAMLLDNGNFVITDAFNSSVVIWQSFDHPTDTWLPGGKLGHNKLTKEKLSLTPWRNPQNPAPGLFSFELEQNGTSFWLFWNGSKTYWTSGYWTGKIFSLVPETAANDYIASFTFASNENGSYFTYASAYNDTFIRFMLEITGQIKFYVWGKGFTQWTLIWMRPNEQCDAYATCGAFSICNQQNASLCGCLPGFEPKVPKVWKLKDHSNGCLRKTPLQCNDVRNSTFLVIHDVLHPVNSESLTVENIEKCRLACLRNCSCTAFAYDNQCLIWKGDLLNVKLLPSEGKVGKDWHLRVAASDNEYQKIGSTSKIKRKTAWIVIGVLLGFTFILTIVMILVRRRQSAGALETVDDYLVLFKYRDLRRATKNFSEKLGEGAFGSVFKGVLPDSTAIAVKELKSLNQGEKQFRNEVRTIGSIQHINLVRLWGFCAEASKRILVYDYMPNGSLQSLLFQKNPIILDWKARYNIAIGTARGLAYLHEDCRERIIHCDIKPENILLDAEYSPKLGDFGLAKLIGRQNSRVLTTMRGTVGYLAPEWFSGEAITPKADVFSYGMLLIEIISGRRNRQGLDEGLESFFPIQVTNIVTKGEDVVTLLDYKLEGQADKDELTRACKVACWCIQDDEKDRPKMREVVQILQGVSDVGIPPIPQFLQRLNENPIEATSSQETICTSNSSA</sequence>
<dbReference type="PANTHER" id="PTHR47974:SF19">
    <property type="entry name" value="RECEPTOR-LIKE SERINE_THREONINE-PROTEIN KINASE"/>
    <property type="match status" value="1"/>
</dbReference>
<evidence type="ECO:0000256" key="1">
    <source>
        <dbReference type="ARBA" id="ARBA00004251"/>
    </source>
</evidence>
<keyword evidence="11 19" id="KW-0067">ATP-binding</keyword>
<dbReference type="GO" id="GO:0030246">
    <property type="term" value="F:carbohydrate binding"/>
    <property type="evidence" value="ECO:0007669"/>
    <property type="project" value="UniProtKB-KW"/>
</dbReference>
<evidence type="ECO:0000256" key="21">
    <source>
        <dbReference type="SAM" id="Phobius"/>
    </source>
</evidence>
<evidence type="ECO:0000256" key="14">
    <source>
        <dbReference type="ARBA" id="ARBA00023157"/>
    </source>
</evidence>
<keyword evidence="7 22" id="KW-0732">Signal</keyword>
<dbReference type="SMART" id="SM00473">
    <property type="entry name" value="PAN_AP"/>
    <property type="match status" value="1"/>
</dbReference>
<dbReference type="Gene3D" id="1.10.510.10">
    <property type="entry name" value="Transferase(Phosphotransferase) domain 1"/>
    <property type="match status" value="1"/>
</dbReference>
<evidence type="ECO:0000256" key="8">
    <source>
        <dbReference type="ARBA" id="ARBA00022734"/>
    </source>
</evidence>
<dbReference type="FunFam" id="2.90.10.10:FF:000002">
    <property type="entry name" value="Serine/threonine-protein kinase"/>
    <property type="match status" value="1"/>
</dbReference>
<dbReference type="CDD" id="cd01098">
    <property type="entry name" value="PAN_AP_plant"/>
    <property type="match status" value="1"/>
</dbReference>
<name>A0A251Q190_PRUPE</name>
<evidence type="ECO:0000256" key="4">
    <source>
        <dbReference type="ARBA" id="ARBA00022553"/>
    </source>
</evidence>
<keyword evidence="9 19" id="KW-0547">Nucleotide-binding</keyword>
<dbReference type="InterPro" id="IPR024171">
    <property type="entry name" value="SRK-like_kinase"/>
</dbReference>
<dbReference type="GO" id="GO:0004674">
    <property type="term" value="F:protein serine/threonine kinase activity"/>
    <property type="evidence" value="ECO:0007669"/>
    <property type="project" value="UniProtKB-KW"/>
</dbReference>
<dbReference type="InterPro" id="IPR017441">
    <property type="entry name" value="Protein_kinase_ATP_BS"/>
</dbReference>
<proteinExistence type="inferred from homology"/>
<dbReference type="eggNOG" id="ENOG502RSAH">
    <property type="taxonomic scope" value="Eukaryota"/>
</dbReference>
<keyword evidence="6 21" id="KW-0812">Transmembrane</keyword>
<dbReference type="Gramene" id="ONI17160">
    <property type="protein sequence ID" value="ONI17160"/>
    <property type="gene ID" value="PRUPE_3G141400"/>
</dbReference>
<feature type="domain" description="Protein kinase" evidence="23">
    <location>
        <begin position="494"/>
        <end position="778"/>
    </location>
</feature>